<dbReference type="EMBL" id="FMZM01000003">
    <property type="protein sequence ID" value="SDC63791.1"/>
    <property type="molecule type" value="Genomic_DNA"/>
</dbReference>
<dbReference type="STRING" id="1045774.SAMN05421872_103170"/>
<dbReference type="RefSeq" id="WP_090852708.1">
    <property type="nucleotide sequence ID" value="NZ_FMZM01000003.1"/>
</dbReference>
<accession>A0A1G6N7Y2</accession>
<dbReference type="AlphaFoldDB" id="A0A1G6N7Y2"/>
<name>A0A1G6N7Y2_9ACTN</name>
<reference evidence="1 2" key="1">
    <citation type="submission" date="2016-10" db="EMBL/GenBank/DDBJ databases">
        <authorList>
            <person name="de Groot N.N."/>
        </authorList>
    </citation>
    <scope>NUCLEOTIDE SEQUENCE [LARGE SCALE GENOMIC DNA]</scope>
    <source>
        <strain evidence="1 2">CGMCC 4.6858</strain>
    </source>
</reference>
<evidence type="ECO:0000313" key="1">
    <source>
        <dbReference type="EMBL" id="SDC63791.1"/>
    </source>
</evidence>
<keyword evidence="2" id="KW-1185">Reference proteome</keyword>
<evidence type="ECO:0000313" key="2">
    <source>
        <dbReference type="Proteomes" id="UP000199034"/>
    </source>
</evidence>
<proteinExistence type="predicted"/>
<gene>
    <name evidence="1" type="ORF">SAMN05421872_103170</name>
</gene>
<dbReference type="Proteomes" id="UP000199034">
    <property type="component" value="Unassembled WGS sequence"/>
</dbReference>
<sequence>MTTARPQHDDIDHAARSDVRLAVGVVAVALVGFAVLVVLPSAVTDFTAPAGTDALWSLGGSLTLVLAPVAAGLAGLASAVVLWRRDDLGDTTRRLHLVVLLAVAAFAVFLASPAGRSAIAWWRD</sequence>
<organism evidence="1 2">
    <name type="scientific">Nocardioides lianchengensis</name>
    <dbReference type="NCBI Taxonomy" id="1045774"/>
    <lineage>
        <taxon>Bacteria</taxon>
        <taxon>Bacillati</taxon>
        <taxon>Actinomycetota</taxon>
        <taxon>Actinomycetes</taxon>
        <taxon>Propionibacteriales</taxon>
        <taxon>Nocardioidaceae</taxon>
        <taxon>Nocardioides</taxon>
    </lineage>
</organism>
<protein>
    <submittedName>
        <fullName evidence="1">Uncharacterized protein</fullName>
    </submittedName>
</protein>